<gene>
    <name evidence="2" type="ORF">PRI8871_00867</name>
</gene>
<evidence type="ECO:0000313" key="3">
    <source>
        <dbReference type="Proteomes" id="UP000244904"/>
    </source>
</evidence>
<reference evidence="3" key="1">
    <citation type="submission" date="2018-03" db="EMBL/GenBank/DDBJ databases">
        <authorList>
            <person name="Rodrigo-Torres L."/>
            <person name="Arahal R. D."/>
            <person name="Lucena T."/>
        </authorList>
    </citation>
    <scope>NUCLEOTIDE SEQUENCE [LARGE SCALE GENOMIC DNA]</scope>
    <source>
        <strain evidence="3">CECT 8871</strain>
    </source>
</reference>
<sequence>MRYALATAVCLLSANGAMAADMEKECAVQGALAQSVADERSKGTSQRKALRLVSGGLTEDAAKYADFVPTLVAYIYEQVPANLIDENVGEVWRTQCLAAVQK</sequence>
<dbReference type="Proteomes" id="UP000244904">
    <property type="component" value="Unassembled WGS sequence"/>
</dbReference>
<dbReference type="EMBL" id="OMOJ01000001">
    <property type="protein sequence ID" value="SPF78272.1"/>
    <property type="molecule type" value="Genomic_DNA"/>
</dbReference>
<keyword evidence="1" id="KW-0732">Signal</keyword>
<organism evidence="2 3">
    <name type="scientific">Pseudoprimorskyibacter insulae</name>
    <dbReference type="NCBI Taxonomy" id="1695997"/>
    <lineage>
        <taxon>Bacteria</taxon>
        <taxon>Pseudomonadati</taxon>
        <taxon>Pseudomonadota</taxon>
        <taxon>Alphaproteobacteria</taxon>
        <taxon>Rhodobacterales</taxon>
        <taxon>Paracoccaceae</taxon>
        <taxon>Pseudoprimorskyibacter</taxon>
    </lineage>
</organism>
<feature type="signal peptide" evidence="1">
    <location>
        <begin position="1"/>
        <end position="19"/>
    </location>
</feature>
<keyword evidence="3" id="KW-1185">Reference proteome</keyword>
<evidence type="ECO:0008006" key="4">
    <source>
        <dbReference type="Google" id="ProtNLM"/>
    </source>
</evidence>
<dbReference type="OrthoDB" id="7875126at2"/>
<protein>
    <recommendedName>
        <fullName evidence="4">DNA primase</fullName>
    </recommendedName>
</protein>
<evidence type="ECO:0000256" key="1">
    <source>
        <dbReference type="SAM" id="SignalP"/>
    </source>
</evidence>
<feature type="chain" id="PRO_5015317968" description="DNA primase" evidence="1">
    <location>
        <begin position="20"/>
        <end position="102"/>
    </location>
</feature>
<proteinExistence type="predicted"/>
<accession>A0A2R8AQE2</accession>
<name>A0A2R8AQE2_9RHOB</name>
<dbReference type="RefSeq" id="WP_108884929.1">
    <property type="nucleotide sequence ID" value="NZ_OMOJ01000001.1"/>
</dbReference>
<dbReference type="AlphaFoldDB" id="A0A2R8AQE2"/>
<evidence type="ECO:0000313" key="2">
    <source>
        <dbReference type="EMBL" id="SPF78272.1"/>
    </source>
</evidence>